<reference evidence="1" key="1">
    <citation type="journal article" date="2021" name="Proc. Natl. Acad. Sci. U.S.A.">
        <title>Three genomes in the algal genus Volvox reveal the fate of a haploid sex-determining region after a transition to homothallism.</title>
        <authorList>
            <person name="Yamamoto K."/>
            <person name="Hamaji T."/>
            <person name="Kawai-Toyooka H."/>
            <person name="Matsuzaki R."/>
            <person name="Takahashi F."/>
            <person name="Nishimura Y."/>
            <person name="Kawachi M."/>
            <person name="Noguchi H."/>
            <person name="Minakuchi Y."/>
            <person name="Umen J.G."/>
            <person name="Toyoda A."/>
            <person name="Nozaki H."/>
        </authorList>
    </citation>
    <scope>NUCLEOTIDE SEQUENCE</scope>
    <source>
        <strain evidence="1">NIES-3780</strain>
    </source>
</reference>
<evidence type="ECO:0000313" key="1">
    <source>
        <dbReference type="EMBL" id="GIL55456.1"/>
    </source>
</evidence>
<name>A0A8J4F101_9CHLO</name>
<sequence>MEDRLAALSASPPLPSTWGIKEKVLEIPSKQLVYGSLATEFSDDRAPCASRPCMGFAPGAKGSPFLRPSGVLPVFLPYTTLEVMVRTDSVGMELLHGRGARARLTF</sequence>
<proteinExistence type="predicted"/>
<accession>A0A8J4F101</accession>
<dbReference type="AlphaFoldDB" id="A0A8J4F101"/>
<dbReference type="Proteomes" id="UP000747399">
    <property type="component" value="Unassembled WGS sequence"/>
</dbReference>
<comment type="caution">
    <text evidence="1">The sequence shown here is derived from an EMBL/GenBank/DDBJ whole genome shotgun (WGS) entry which is preliminary data.</text>
</comment>
<dbReference type="EMBL" id="BNCO01000021">
    <property type="protein sequence ID" value="GIL55456.1"/>
    <property type="molecule type" value="Genomic_DNA"/>
</dbReference>
<evidence type="ECO:0000313" key="2">
    <source>
        <dbReference type="Proteomes" id="UP000747399"/>
    </source>
</evidence>
<keyword evidence="2" id="KW-1185">Reference proteome</keyword>
<gene>
    <name evidence="1" type="ORF">Vafri_11017</name>
</gene>
<protein>
    <submittedName>
        <fullName evidence="1">Uncharacterized protein</fullName>
    </submittedName>
</protein>
<organism evidence="1 2">
    <name type="scientific">Volvox africanus</name>
    <dbReference type="NCBI Taxonomy" id="51714"/>
    <lineage>
        <taxon>Eukaryota</taxon>
        <taxon>Viridiplantae</taxon>
        <taxon>Chlorophyta</taxon>
        <taxon>core chlorophytes</taxon>
        <taxon>Chlorophyceae</taxon>
        <taxon>CS clade</taxon>
        <taxon>Chlamydomonadales</taxon>
        <taxon>Volvocaceae</taxon>
        <taxon>Volvox</taxon>
    </lineage>
</organism>